<evidence type="ECO:0000256" key="1">
    <source>
        <dbReference type="SAM" id="MobiDB-lite"/>
    </source>
</evidence>
<feature type="compositionally biased region" description="Polar residues" evidence="1">
    <location>
        <begin position="544"/>
        <end position="563"/>
    </location>
</feature>
<dbReference type="Proteomes" id="UP001221757">
    <property type="component" value="Unassembled WGS sequence"/>
</dbReference>
<feature type="region of interest" description="Disordered" evidence="1">
    <location>
        <begin position="285"/>
        <end position="328"/>
    </location>
</feature>
<dbReference type="EMBL" id="JARKIE010000044">
    <property type="protein sequence ID" value="KAJ7693804.1"/>
    <property type="molecule type" value="Genomic_DNA"/>
</dbReference>
<feature type="compositionally biased region" description="Polar residues" evidence="1">
    <location>
        <begin position="992"/>
        <end position="1005"/>
    </location>
</feature>
<feature type="compositionally biased region" description="Polar residues" evidence="1">
    <location>
        <begin position="668"/>
        <end position="680"/>
    </location>
</feature>
<proteinExistence type="predicted"/>
<feature type="compositionally biased region" description="Polar residues" evidence="1">
    <location>
        <begin position="730"/>
        <end position="740"/>
    </location>
</feature>
<feature type="region of interest" description="Disordered" evidence="1">
    <location>
        <begin position="894"/>
        <end position="1005"/>
    </location>
</feature>
<sequence>MPPATEATGPSYISSHSADVILSDIRPIKLKLEALRSINVLLDEFLFNILNTARSLSTDKLRASLLSILPTSLGKEALLEAEVELRAYWDRTARPAVLEDDAQTFHLQWAFELLRLKCEAYSTLNESDEDAAAVGRLQEKMTQLGGTTPPMPTLVTPASLYLTAILESMCEHILSNVGRVAARDSSRTGATVQDVFVALCEDHSIYALFKSMRVYQQIELLSQAPKPRRSKSFSRTDRPSISRPAPPNQDLSSSGRDPSAQHRSRDSTDTSATLVTATMLATSVTASSSRSSFDKARKKLMPGGRNSGEGDSQNSHKRSESVLSEETKQTLAAYQNESAPEDTVMLTEFDNLMRSDSTMKVSLTPDRLKTMEVYKQEKDQRGNRRPAPLAFGKPDPDSSSTPPSRANGRRPSLRHVDSIVEDEEEVPSKSAPTPRRNNITFPPDLPSTSTTSINSMSNSSASRVVPRKPSRSNPSSPPSDETTPPLPMAYPKRGPSGPAGFDADPFPVKTRRIQKNRESLDLDAVMAGSDDDDEPAPAPAPRTPSKTIATPKRTPSSAQGVSASTRDLMNFLNEGPPDVPKMSAAGREMMDFLAQGPPDSGIISSGGTSTIENGKKNSGRLQRMMSKLAMGGEKTRSQPSEDFGRGNGNRALPPTTPIRSTMGGQGIAHQTSSGNLSSLANRPVPPRPPPVQPISPPSSPLDEDYGSARSRKASVTQPAAGSRRVPLPTWEQQMADAQTPPSVPAKAEHLENGNGNGHINGANGNGNGNGNTYGRPTNPTNGYAKNGAAADEQPTLRSASSRTALVPESRNSPSSLVSEASKRGPPKVAIQTAPPPARKASASAPSPAAASPPITEDHARDMRRLLSKATNADECRLIFEMFLAKAGVAIEPATYDVPYPSPSSSDNTHPSREASEVTLELSLVELFLGGGDTTEQPPPRPKRRTKKKSEVGTAPPSPASPLPPSPTVASIPAPSPVEPRKYSGAATLETPVPTSRAHTLIQVGS</sequence>
<dbReference type="InterPro" id="IPR009072">
    <property type="entry name" value="Histone-fold"/>
</dbReference>
<reference evidence="2" key="1">
    <citation type="submission" date="2023-03" db="EMBL/GenBank/DDBJ databases">
        <title>Massive genome expansion in bonnet fungi (Mycena s.s.) driven by repeated elements and novel gene families across ecological guilds.</title>
        <authorList>
            <consortium name="Lawrence Berkeley National Laboratory"/>
            <person name="Harder C.B."/>
            <person name="Miyauchi S."/>
            <person name="Viragh M."/>
            <person name="Kuo A."/>
            <person name="Thoen E."/>
            <person name="Andreopoulos B."/>
            <person name="Lu D."/>
            <person name="Skrede I."/>
            <person name="Drula E."/>
            <person name="Henrissat B."/>
            <person name="Morin E."/>
            <person name="Kohler A."/>
            <person name="Barry K."/>
            <person name="LaButti K."/>
            <person name="Morin E."/>
            <person name="Salamov A."/>
            <person name="Lipzen A."/>
            <person name="Mereny Z."/>
            <person name="Hegedus B."/>
            <person name="Baldrian P."/>
            <person name="Stursova M."/>
            <person name="Weitz H."/>
            <person name="Taylor A."/>
            <person name="Grigoriev I.V."/>
            <person name="Nagy L.G."/>
            <person name="Martin F."/>
            <person name="Kauserud H."/>
        </authorList>
    </citation>
    <scope>NUCLEOTIDE SEQUENCE</scope>
    <source>
        <strain evidence="2">CBHHK067</strain>
    </source>
</reference>
<dbReference type="GO" id="GO:0046982">
    <property type="term" value="F:protein heterodimerization activity"/>
    <property type="evidence" value="ECO:0007669"/>
    <property type="project" value="InterPro"/>
</dbReference>
<feature type="compositionally biased region" description="Low complexity" evidence="1">
    <location>
        <begin position="600"/>
        <end position="611"/>
    </location>
</feature>
<keyword evidence="3" id="KW-1185">Reference proteome</keyword>
<feature type="region of interest" description="Disordered" evidence="1">
    <location>
        <begin position="223"/>
        <end position="272"/>
    </location>
</feature>
<feature type="compositionally biased region" description="Polar residues" evidence="1">
    <location>
        <begin position="795"/>
        <end position="818"/>
    </location>
</feature>
<feature type="compositionally biased region" description="Pro residues" evidence="1">
    <location>
        <begin position="955"/>
        <end position="966"/>
    </location>
</feature>
<evidence type="ECO:0000313" key="2">
    <source>
        <dbReference type="EMBL" id="KAJ7693804.1"/>
    </source>
</evidence>
<feature type="compositionally biased region" description="Low complexity" evidence="1">
    <location>
        <begin position="916"/>
        <end position="927"/>
    </location>
</feature>
<accession>A0AAD7GLR1</accession>
<organism evidence="2 3">
    <name type="scientific">Mycena rosella</name>
    <name type="common">Pink bonnet</name>
    <name type="synonym">Agaricus rosellus</name>
    <dbReference type="NCBI Taxonomy" id="1033263"/>
    <lineage>
        <taxon>Eukaryota</taxon>
        <taxon>Fungi</taxon>
        <taxon>Dikarya</taxon>
        <taxon>Basidiomycota</taxon>
        <taxon>Agaricomycotina</taxon>
        <taxon>Agaricomycetes</taxon>
        <taxon>Agaricomycetidae</taxon>
        <taxon>Agaricales</taxon>
        <taxon>Marasmiineae</taxon>
        <taxon>Mycenaceae</taxon>
        <taxon>Mycena</taxon>
    </lineage>
</organism>
<feature type="compositionally biased region" description="Low complexity" evidence="1">
    <location>
        <begin position="471"/>
        <end position="483"/>
    </location>
</feature>
<feature type="compositionally biased region" description="Low complexity" evidence="1">
    <location>
        <begin position="447"/>
        <end position="464"/>
    </location>
</feature>
<dbReference type="Gene3D" id="1.10.20.10">
    <property type="entry name" value="Histone, subunit A"/>
    <property type="match status" value="1"/>
</dbReference>
<feature type="region of interest" description="Disordered" evidence="1">
    <location>
        <begin position="375"/>
        <end position="563"/>
    </location>
</feature>
<name>A0AAD7GLR1_MYCRO</name>
<feature type="compositionally biased region" description="Basic and acidic residues" evidence="1">
    <location>
        <begin position="317"/>
        <end position="328"/>
    </location>
</feature>
<feature type="compositionally biased region" description="Low complexity" evidence="1">
    <location>
        <begin position="838"/>
        <end position="853"/>
    </location>
</feature>
<gene>
    <name evidence="2" type="ORF">B0H17DRAFT_1330160</name>
</gene>
<protein>
    <submittedName>
        <fullName evidence="2">Uncharacterized protein</fullName>
    </submittedName>
</protein>
<evidence type="ECO:0000313" key="3">
    <source>
        <dbReference type="Proteomes" id="UP001221757"/>
    </source>
</evidence>
<feature type="compositionally biased region" description="Low complexity" evidence="1">
    <location>
        <begin position="772"/>
        <end position="782"/>
    </location>
</feature>
<feature type="compositionally biased region" description="Basic and acidic residues" evidence="1">
    <location>
        <begin position="259"/>
        <end position="268"/>
    </location>
</feature>
<feature type="region of interest" description="Disordered" evidence="1">
    <location>
        <begin position="592"/>
        <end position="862"/>
    </location>
</feature>
<comment type="caution">
    <text evidence="2">The sequence shown here is derived from an EMBL/GenBank/DDBJ whole genome shotgun (WGS) entry which is preliminary data.</text>
</comment>
<feature type="compositionally biased region" description="Gly residues" evidence="1">
    <location>
        <begin position="754"/>
        <end position="771"/>
    </location>
</feature>
<feature type="compositionally biased region" description="Pro residues" evidence="1">
    <location>
        <begin position="683"/>
        <end position="699"/>
    </location>
</feature>
<dbReference type="AlphaFoldDB" id="A0AAD7GLR1"/>